<sequence length="636" mass="70889">MLGRRWASPAKCYPGFFVNATVPNVTQQAICFGQLGGWVLQSDFVDCEVAPVCNADVLQNIEPNLMLKNDSTAESFHLNGSITFTCPEPMAFYPSLAREMTVNCTYNESQDGYGFTPQSLDLCKVCRLTPVVFNATTTWMENMTYVVDDAVNVTCAENKTFSLGSDQVGILCKEVGWEVPPPCHDVCVEDPVTPPPPAILSWDGQNRTYGTEVLLECPDGLRFADERTNISLTCQEDGNWTQPDQDLLICRIRAEEPPENVTGASLEGPDPPHWKDSVLNYTCNDGWLTTSGEKQTTVMFTGTTWVMKDPDFACWKVAEGPPENITDATLEGPEAPYWKTVTLNFTCHEGYLTTGGEKWTNVTFNGTDWVLACDEDPVRPPAPATFTWEGQKRTYMAKVLLECPDGLRFANESTYITLTCEDDGNWTQPDEDLLICRIRADEPPENVTGASLEGPDPPHWKDSVLNYTCNDGWLTTSGEKQTTVMFTGTTWVMKDPDFACWKVADEPPETITDAMLEGPDPPYWKTVSLNYTCNDGYLSTEGEKWTSVTFNGTAWETDNPEFTCWKVASEPPQNITDATLEGPDPPYWKTVTLNYTCIDGYLTADGTKWTNVTFDGTSWILSDPDFACLIGRERDY</sequence>
<dbReference type="Gene3D" id="2.10.70.10">
    <property type="entry name" value="Complement Module, domain 1"/>
    <property type="match status" value="2"/>
</dbReference>
<evidence type="ECO:0000256" key="4">
    <source>
        <dbReference type="ARBA" id="ARBA00023157"/>
    </source>
</evidence>
<feature type="domain" description="Sushi" evidence="6">
    <location>
        <begin position="185"/>
        <end position="252"/>
    </location>
</feature>
<dbReference type="PANTHER" id="PTHR45785:SF2">
    <property type="entry name" value="COMPLEMENT FACTOR H-RELATED"/>
    <property type="match status" value="1"/>
</dbReference>
<feature type="domain" description="Sushi" evidence="6">
    <location>
        <begin position="371"/>
        <end position="438"/>
    </location>
</feature>
<evidence type="ECO:0000256" key="1">
    <source>
        <dbReference type="ARBA" id="ARBA00004328"/>
    </source>
</evidence>
<gene>
    <name evidence="7" type="ORF">C7M84_017675</name>
</gene>
<evidence type="ECO:0000256" key="3">
    <source>
        <dbReference type="ARBA" id="ARBA00022729"/>
    </source>
</evidence>
<evidence type="ECO:0000256" key="2">
    <source>
        <dbReference type="ARBA" id="ARBA00022659"/>
    </source>
</evidence>
<protein>
    <submittedName>
        <fullName evidence="7">Putative sushi, von Willebrand factor type A, EGF and pentraxin domain-containing protein 1</fullName>
    </submittedName>
</protein>
<evidence type="ECO:0000313" key="7">
    <source>
        <dbReference type="EMBL" id="ROT64387.1"/>
    </source>
</evidence>
<dbReference type="InterPro" id="IPR035976">
    <property type="entry name" value="Sushi/SCR/CCP_sf"/>
</dbReference>
<reference evidence="7 8" key="2">
    <citation type="submission" date="2019-01" db="EMBL/GenBank/DDBJ databases">
        <title>The decoding of complex shrimp genome reveals the adaptation for benthos swimmer, frequently molting mechanism and breeding impact on genome.</title>
        <authorList>
            <person name="Sun Y."/>
            <person name="Gao Y."/>
            <person name="Yu Y."/>
        </authorList>
    </citation>
    <scope>NUCLEOTIDE SEQUENCE [LARGE SCALE GENOMIC DNA]</scope>
    <source>
        <tissue evidence="7">Muscle</tissue>
    </source>
</reference>
<dbReference type="SMART" id="SM00032">
    <property type="entry name" value="CCP"/>
    <property type="match status" value="2"/>
</dbReference>
<dbReference type="PROSITE" id="PS50923">
    <property type="entry name" value="SUSHI"/>
    <property type="match status" value="2"/>
</dbReference>
<dbReference type="InterPro" id="IPR000436">
    <property type="entry name" value="Sushi_SCR_CCP_dom"/>
</dbReference>
<evidence type="ECO:0000256" key="5">
    <source>
        <dbReference type="PROSITE-ProRule" id="PRU00302"/>
    </source>
</evidence>
<dbReference type="Pfam" id="PF00084">
    <property type="entry name" value="Sushi"/>
    <property type="match status" value="2"/>
</dbReference>
<dbReference type="PANTHER" id="PTHR45785">
    <property type="entry name" value="COMPLEMENT FACTOR H-RELATED"/>
    <property type="match status" value="1"/>
</dbReference>
<keyword evidence="4" id="KW-1015">Disulfide bond</keyword>
<dbReference type="AlphaFoldDB" id="A0A423SJG4"/>
<proteinExistence type="predicted"/>
<keyword evidence="8" id="KW-1185">Reference proteome</keyword>
<evidence type="ECO:0000313" key="8">
    <source>
        <dbReference type="Proteomes" id="UP000283509"/>
    </source>
</evidence>
<name>A0A423SJG4_PENVA</name>
<comment type="caution">
    <text evidence="7">The sequence shown here is derived from an EMBL/GenBank/DDBJ whole genome shotgun (WGS) entry which is preliminary data.</text>
</comment>
<keyword evidence="3" id="KW-0732">Signal</keyword>
<dbReference type="Gene3D" id="2.20.28.230">
    <property type="match status" value="1"/>
</dbReference>
<dbReference type="EMBL" id="QCYY01003257">
    <property type="protein sequence ID" value="ROT64387.1"/>
    <property type="molecule type" value="Genomic_DNA"/>
</dbReference>
<dbReference type="OrthoDB" id="6377643at2759"/>
<organism evidence="7 8">
    <name type="scientific">Penaeus vannamei</name>
    <name type="common">Whiteleg shrimp</name>
    <name type="synonym">Litopenaeus vannamei</name>
    <dbReference type="NCBI Taxonomy" id="6689"/>
    <lineage>
        <taxon>Eukaryota</taxon>
        <taxon>Metazoa</taxon>
        <taxon>Ecdysozoa</taxon>
        <taxon>Arthropoda</taxon>
        <taxon>Crustacea</taxon>
        <taxon>Multicrustacea</taxon>
        <taxon>Malacostraca</taxon>
        <taxon>Eumalacostraca</taxon>
        <taxon>Eucarida</taxon>
        <taxon>Decapoda</taxon>
        <taxon>Dendrobranchiata</taxon>
        <taxon>Penaeoidea</taxon>
        <taxon>Penaeidae</taxon>
        <taxon>Penaeus</taxon>
    </lineage>
</organism>
<accession>A0A423SJG4</accession>
<evidence type="ECO:0000259" key="6">
    <source>
        <dbReference type="PROSITE" id="PS50923"/>
    </source>
</evidence>
<dbReference type="InterPro" id="IPR051503">
    <property type="entry name" value="ComplSys_Reg/VirEntry_Med"/>
</dbReference>
<comment type="caution">
    <text evidence="5">Lacks conserved residue(s) required for the propagation of feature annotation.</text>
</comment>
<dbReference type="SUPFAM" id="SSF57535">
    <property type="entry name" value="Complement control module/SCR domain"/>
    <property type="match status" value="1"/>
</dbReference>
<comment type="subcellular location">
    <subcellularLocation>
        <location evidence="1">Virion</location>
    </subcellularLocation>
</comment>
<reference evidence="7 8" key="1">
    <citation type="submission" date="2018-04" db="EMBL/GenBank/DDBJ databases">
        <authorList>
            <person name="Zhang X."/>
            <person name="Yuan J."/>
            <person name="Li F."/>
            <person name="Xiang J."/>
        </authorList>
    </citation>
    <scope>NUCLEOTIDE SEQUENCE [LARGE SCALE GENOMIC DNA]</scope>
    <source>
        <tissue evidence="7">Muscle</tissue>
    </source>
</reference>
<keyword evidence="2 5" id="KW-0768">Sushi</keyword>
<dbReference type="STRING" id="6689.A0A423SJG4"/>
<dbReference type="Proteomes" id="UP000283509">
    <property type="component" value="Unassembled WGS sequence"/>
</dbReference>